<organism evidence="5 6">
    <name type="scientific">Actibacterium mucosum KCTC 23349</name>
    <dbReference type="NCBI Taxonomy" id="1454373"/>
    <lineage>
        <taxon>Bacteria</taxon>
        <taxon>Pseudomonadati</taxon>
        <taxon>Pseudomonadota</taxon>
        <taxon>Alphaproteobacteria</taxon>
        <taxon>Rhodobacterales</taxon>
        <taxon>Roseobacteraceae</taxon>
        <taxon>Actibacterium</taxon>
    </lineage>
</organism>
<dbReference type="EMBL" id="JFKE01000006">
    <property type="protein sequence ID" value="KAJ54763.1"/>
    <property type="molecule type" value="Genomic_DNA"/>
</dbReference>
<dbReference type="InterPro" id="IPR002577">
    <property type="entry name" value="HTH_HxlR"/>
</dbReference>
<dbReference type="PANTHER" id="PTHR33204">
    <property type="entry name" value="TRANSCRIPTIONAL REGULATOR, MARR FAMILY"/>
    <property type="match status" value="1"/>
</dbReference>
<dbReference type="PROSITE" id="PS51118">
    <property type="entry name" value="HTH_HXLR"/>
    <property type="match status" value="1"/>
</dbReference>
<dbReference type="RefSeq" id="WP_035260967.1">
    <property type="nucleotide sequence ID" value="NZ_JFKE01000006.1"/>
</dbReference>
<dbReference type="InterPro" id="IPR036390">
    <property type="entry name" value="WH_DNA-bd_sf"/>
</dbReference>
<dbReference type="GO" id="GO:0003677">
    <property type="term" value="F:DNA binding"/>
    <property type="evidence" value="ECO:0007669"/>
    <property type="project" value="UniProtKB-KW"/>
</dbReference>
<protein>
    <submittedName>
        <fullName evidence="5">Transcriptional regulator</fullName>
    </submittedName>
</protein>
<comment type="caution">
    <text evidence="5">The sequence shown here is derived from an EMBL/GenBank/DDBJ whole genome shotgun (WGS) entry which is preliminary data.</text>
</comment>
<keyword evidence="3" id="KW-0804">Transcription</keyword>
<dbReference type="Pfam" id="PF01638">
    <property type="entry name" value="HxlR"/>
    <property type="match status" value="2"/>
</dbReference>
<dbReference type="SUPFAM" id="SSF46785">
    <property type="entry name" value="Winged helix' DNA-binding domain"/>
    <property type="match status" value="2"/>
</dbReference>
<keyword evidence="1" id="KW-0805">Transcription regulation</keyword>
<evidence type="ECO:0000313" key="5">
    <source>
        <dbReference type="EMBL" id="KAJ54763.1"/>
    </source>
</evidence>
<sequence>MYISHLVNLTTRSWALPLLAALHEGVPGRQAPLLKATGAGRTAFAQSLQHLIETGLLERNPGHGHPLRPEFRLTEQGVTAAALAAQVQGATAAQDRDLLRKAWTLPVLTQLHKPRQFTEIKQGLMTISDRALSQSLRGMEERRWITRTVEPLARPPRPVYTAVHTGAALAKITSTALRAA</sequence>
<dbReference type="Gene3D" id="1.10.10.10">
    <property type="entry name" value="Winged helix-like DNA-binding domain superfamily/Winged helix DNA-binding domain"/>
    <property type="match status" value="2"/>
</dbReference>
<evidence type="ECO:0000256" key="2">
    <source>
        <dbReference type="ARBA" id="ARBA00023125"/>
    </source>
</evidence>
<dbReference type="PANTHER" id="PTHR33204:SF37">
    <property type="entry name" value="HTH-TYPE TRANSCRIPTIONAL REGULATOR YODB"/>
    <property type="match status" value="1"/>
</dbReference>
<dbReference type="InterPro" id="IPR036388">
    <property type="entry name" value="WH-like_DNA-bd_sf"/>
</dbReference>
<proteinExistence type="predicted"/>
<dbReference type="Proteomes" id="UP000026249">
    <property type="component" value="Unassembled WGS sequence"/>
</dbReference>
<keyword evidence="6" id="KW-1185">Reference proteome</keyword>
<evidence type="ECO:0000313" key="6">
    <source>
        <dbReference type="Proteomes" id="UP000026249"/>
    </source>
</evidence>
<feature type="domain" description="HTH hxlR-type" evidence="4">
    <location>
        <begin position="90"/>
        <end position="180"/>
    </location>
</feature>
<evidence type="ECO:0000259" key="4">
    <source>
        <dbReference type="PROSITE" id="PS51118"/>
    </source>
</evidence>
<dbReference type="AlphaFoldDB" id="A0A037ZGL8"/>
<reference evidence="5 6" key="1">
    <citation type="submission" date="2014-03" db="EMBL/GenBank/DDBJ databases">
        <title>Draft Genome Sequence of Actibacterium mucosum KCTC 23349, a Marine Alphaproteobacterium with Complex Ionic Requirements Isolated from Mediterranean Seawater at Malvarrosa Beach, Valencia, Spain.</title>
        <authorList>
            <person name="Arahal D.R."/>
            <person name="Shao Z."/>
            <person name="Lai Q."/>
            <person name="Pujalte M.J."/>
        </authorList>
    </citation>
    <scope>NUCLEOTIDE SEQUENCE [LARGE SCALE GENOMIC DNA]</scope>
    <source>
        <strain evidence="5 6">KCTC 23349</strain>
    </source>
</reference>
<name>A0A037ZGL8_9RHOB</name>
<accession>A0A037ZGL8</accession>
<gene>
    <name evidence="5" type="ORF">ACMU_16750</name>
</gene>
<evidence type="ECO:0000256" key="1">
    <source>
        <dbReference type="ARBA" id="ARBA00023015"/>
    </source>
</evidence>
<keyword evidence="2" id="KW-0238">DNA-binding</keyword>
<dbReference type="STRING" id="1454373.ACMU_16750"/>
<dbReference type="OrthoDB" id="7351781at2"/>
<evidence type="ECO:0000256" key="3">
    <source>
        <dbReference type="ARBA" id="ARBA00023163"/>
    </source>
</evidence>